<dbReference type="InterPro" id="IPR050834">
    <property type="entry name" value="Glycosyltransf_2"/>
</dbReference>
<reference evidence="2 3" key="1">
    <citation type="journal article" date="2020" name="ISME J.">
        <title>Comparative genomics reveals insights into cyanobacterial evolution and habitat adaptation.</title>
        <authorList>
            <person name="Chen M.Y."/>
            <person name="Teng W.K."/>
            <person name="Zhao L."/>
            <person name="Hu C.X."/>
            <person name="Zhou Y.K."/>
            <person name="Han B.P."/>
            <person name="Song L.R."/>
            <person name="Shu W.S."/>
        </authorList>
    </citation>
    <scope>NUCLEOTIDE SEQUENCE [LARGE SCALE GENOMIC DNA]</scope>
    <source>
        <strain evidence="2 3">FACHB-362</strain>
    </source>
</reference>
<organism evidence="2 3">
    <name type="scientific">Anabaena catenula FACHB-362</name>
    <dbReference type="NCBI Taxonomy" id="2692877"/>
    <lineage>
        <taxon>Bacteria</taxon>
        <taxon>Bacillati</taxon>
        <taxon>Cyanobacteriota</taxon>
        <taxon>Cyanophyceae</taxon>
        <taxon>Nostocales</taxon>
        <taxon>Nostocaceae</taxon>
        <taxon>Anabaena</taxon>
    </lineage>
</organism>
<dbReference type="Gene3D" id="3.90.550.10">
    <property type="entry name" value="Spore Coat Polysaccharide Biosynthesis Protein SpsA, Chain A"/>
    <property type="match status" value="1"/>
</dbReference>
<name>A0ABR8IZY2_9NOST</name>
<protein>
    <submittedName>
        <fullName evidence="2">Glycosyltransferase family 2 protein</fullName>
    </submittedName>
</protein>
<sequence>MNPEISVIIPAYNTEKYIAKAIKSVLQQTIDNLEIIIVDDASSDWTVAIAKSFTNSRVKVLVNSENLGAAAARNRAIREATGKWIAVLDADDWYAPERLEKLVHIASTENADMIADDLYLIKEGEDDPWSTLIKESGECIRSTKQIDSVYFVETDVYGQRGLHLGISKPLFRREFLIQNHIQYDPSVRMGQDFWLSLTCLVRGARFLLVPEPYYFYLSRSGSLVYGSKIARLTQSCHKLADFVEEEDIATKQPRLYTALSRNYTVFKRYLSYYSVIEPLKKKKWLTALKEMLKNPYFFIHLLLRIPGIVNRRIQRYLLGNEASYEMFYRSKKTKT</sequence>
<dbReference type="PANTHER" id="PTHR43685:SF11">
    <property type="entry name" value="GLYCOSYLTRANSFERASE TAGX-RELATED"/>
    <property type="match status" value="1"/>
</dbReference>
<dbReference type="InterPro" id="IPR001173">
    <property type="entry name" value="Glyco_trans_2-like"/>
</dbReference>
<keyword evidence="3" id="KW-1185">Reference proteome</keyword>
<dbReference type="CDD" id="cd00761">
    <property type="entry name" value="Glyco_tranf_GTA_type"/>
    <property type="match status" value="1"/>
</dbReference>
<feature type="domain" description="Glycosyltransferase 2-like" evidence="1">
    <location>
        <begin position="6"/>
        <end position="133"/>
    </location>
</feature>
<evidence type="ECO:0000313" key="3">
    <source>
        <dbReference type="Proteomes" id="UP000660381"/>
    </source>
</evidence>
<evidence type="ECO:0000313" key="2">
    <source>
        <dbReference type="EMBL" id="MBD2690451.1"/>
    </source>
</evidence>
<comment type="caution">
    <text evidence="2">The sequence shown here is derived from an EMBL/GenBank/DDBJ whole genome shotgun (WGS) entry which is preliminary data.</text>
</comment>
<proteinExistence type="predicted"/>
<dbReference type="InterPro" id="IPR029044">
    <property type="entry name" value="Nucleotide-diphossugar_trans"/>
</dbReference>
<dbReference type="RefSeq" id="WP_190905018.1">
    <property type="nucleotide sequence ID" value="NZ_JACJTQ010000001.1"/>
</dbReference>
<dbReference type="EMBL" id="JACJTQ010000001">
    <property type="protein sequence ID" value="MBD2690451.1"/>
    <property type="molecule type" value="Genomic_DNA"/>
</dbReference>
<accession>A0ABR8IZY2</accession>
<gene>
    <name evidence="2" type="ORF">H6G68_01580</name>
</gene>
<dbReference type="PANTHER" id="PTHR43685">
    <property type="entry name" value="GLYCOSYLTRANSFERASE"/>
    <property type="match status" value="1"/>
</dbReference>
<dbReference type="SUPFAM" id="SSF53448">
    <property type="entry name" value="Nucleotide-diphospho-sugar transferases"/>
    <property type="match status" value="1"/>
</dbReference>
<dbReference type="Pfam" id="PF00535">
    <property type="entry name" value="Glycos_transf_2"/>
    <property type="match status" value="1"/>
</dbReference>
<evidence type="ECO:0000259" key="1">
    <source>
        <dbReference type="Pfam" id="PF00535"/>
    </source>
</evidence>
<dbReference type="Proteomes" id="UP000660381">
    <property type="component" value="Unassembled WGS sequence"/>
</dbReference>